<proteinExistence type="predicted"/>
<feature type="active site" description="Proton donor/acceptor" evidence="4">
    <location>
        <position position="167"/>
    </location>
</feature>
<feature type="active site" description="Acyl-thioester intermediate" evidence="4">
    <location>
        <position position="229"/>
    </location>
</feature>
<geneLocation type="plasmid" evidence="6">
    <name>pKM0218</name>
</geneLocation>
<evidence type="ECO:0000256" key="3">
    <source>
        <dbReference type="ARBA" id="ARBA00022807"/>
    </source>
</evidence>
<dbReference type="EMBL" id="MF477836">
    <property type="protein sequence ID" value="AXE75023.1"/>
    <property type="molecule type" value="Genomic_DNA"/>
</dbReference>
<dbReference type="RefSeq" id="WP_159372524.1">
    <property type="nucleotide sequence ID" value="NZ_MF477836.1"/>
</dbReference>
<keyword evidence="3" id="KW-0788">Thiol protease</keyword>
<sequence>MNKNKIIKFLFILFIIVGLLISATPYVINNFIEPYHMNRIHVETINVSKGTIKENKKKINAMQQATDDSISSTNNNGTADKNNIGYQENTENYDSISYDPSAIQSLSRIPKFQEVNMNFLVGYIQIPEVNLELPVLEGLTNENLNVATGTMKPGQEMGKRNYAIAGHHMPNENLLFSPLMRVKKGNLAYLTDKDRTYVYKVIKTEVLDVNRGDVVADAEGDKIITLITCTDIKGTARWMVRGKLIKTINN</sequence>
<protein>
    <recommendedName>
        <fullName evidence="7">Class A sortase</fullName>
    </recommendedName>
</protein>
<dbReference type="NCBIfam" id="TIGR01076">
    <property type="entry name" value="sortase_fam"/>
    <property type="match status" value="1"/>
</dbReference>
<dbReference type="CDD" id="cd06165">
    <property type="entry name" value="Sortase_A"/>
    <property type="match status" value="1"/>
</dbReference>
<dbReference type="InterPro" id="IPR005754">
    <property type="entry name" value="Sortase"/>
</dbReference>
<evidence type="ECO:0000256" key="1">
    <source>
        <dbReference type="ARBA" id="ARBA00022670"/>
    </source>
</evidence>
<evidence type="ECO:0000256" key="2">
    <source>
        <dbReference type="ARBA" id="ARBA00022801"/>
    </source>
</evidence>
<reference evidence="6" key="1">
    <citation type="journal article" date="2019" name="J. Antimicrob. Chemother.">
        <title>Macrococcus canis contains recombinogenic methicillin resistance elements and the mecB plasmid found in Staphylococcus aureus.</title>
        <authorList>
            <person name="Chanchaithong P."/>
            <person name="Perreten V."/>
            <person name="Schwendener S."/>
        </authorList>
    </citation>
    <scope>NUCLEOTIDE SEQUENCE</scope>
    <source>
        <strain evidence="6">KM0218</strain>
        <plasmid evidence="6">pKM0218</plasmid>
    </source>
</reference>
<keyword evidence="6" id="KW-0614">Plasmid</keyword>
<evidence type="ECO:0008006" key="7">
    <source>
        <dbReference type="Google" id="ProtNLM"/>
    </source>
</evidence>
<keyword evidence="2" id="KW-0378">Hydrolase</keyword>
<evidence type="ECO:0000313" key="6">
    <source>
        <dbReference type="EMBL" id="AXE75023.1"/>
    </source>
</evidence>
<dbReference type="GO" id="GO:0006508">
    <property type="term" value="P:proteolysis"/>
    <property type="evidence" value="ECO:0007669"/>
    <property type="project" value="UniProtKB-KW"/>
</dbReference>
<dbReference type="Gene3D" id="2.40.260.10">
    <property type="entry name" value="Sortase"/>
    <property type="match status" value="1"/>
</dbReference>
<accession>A0A4Y1NNN2</accession>
<keyword evidence="1" id="KW-0645">Protease</keyword>
<dbReference type="AlphaFoldDB" id="A0A4Y1NNN2"/>
<organism evidence="6">
    <name type="scientific">Macrococcoides canis</name>
    <dbReference type="NCBI Taxonomy" id="1855823"/>
    <lineage>
        <taxon>Bacteria</taxon>
        <taxon>Bacillati</taxon>
        <taxon>Bacillota</taxon>
        <taxon>Bacilli</taxon>
        <taxon>Bacillales</taxon>
        <taxon>Staphylococcaceae</taxon>
        <taxon>Macrococcoides</taxon>
    </lineage>
</organism>
<dbReference type="GO" id="GO:0008234">
    <property type="term" value="F:cysteine-type peptidase activity"/>
    <property type="evidence" value="ECO:0007669"/>
    <property type="project" value="UniProtKB-KW"/>
</dbReference>
<feature type="region of interest" description="Disordered" evidence="5">
    <location>
        <begin position="63"/>
        <end position="86"/>
    </location>
</feature>
<dbReference type="InterPro" id="IPR023365">
    <property type="entry name" value="Sortase_dom-sf"/>
</dbReference>
<evidence type="ECO:0000256" key="5">
    <source>
        <dbReference type="SAM" id="MobiDB-lite"/>
    </source>
</evidence>
<name>A0A4Y1NNN2_9STAP</name>
<dbReference type="SUPFAM" id="SSF63817">
    <property type="entry name" value="Sortase"/>
    <property type="match status" value="1"/>
</dbReference>
<dbReference type="Pfam" id="PF04203">
    <property type="entry name" value="Sortase"/>
    <property type="match status" value="1"/>
</dbReference>
<evidence type="ECO:0000256" key="4">
    <source>
        <dbReference type="PIRSR" id="PIRSR605754-1"/>
    </source>
</evidence>
<dbReference type="InterPro" id="IPR042007">
    <property type="entry name" value="Sortase_A"/>
</dbReference>